<dbReference type="PROSITE" id="PS51257">
    <property type="entry name" value="PROKAR_LIPOPROTEIN"/>
    <property type="match status" value="1"/>
</dbReference>
<organism evidence="2 3">
    <name type="scientific">Hyalangium minutum</name>
    <dbReference type="NCBI Taxonomy" id="394096"/>
    <lineage>
        <taxon>Bacteria</taxon>
        <taxon>Pseudomonadati</taxon>
        <taxon>Myxococcota</taxon>
        <taxon>Myxococcia</taxon>
        <taxon>Myxococcales</taxon>
        <taxon>Cystobacterineae</taxon>
        <taxon>Archangiaceae</taxon>
        <taxon>Hyalangium</taxon>
    </lineage>
</organism>
<comment type="caution">
    <text evidence="2">The sequence shown here is derived from an EMBL/GenBank/DDBJ whole genome shotgun (WGS) entry which is preliminary data.</text>
</comment>
<name>A0A085WVU8_9BACT</name>
<dbReference type="InterPro" id="IPR013211">
    <property type="entry name" value="LVIVD"/>
</dbReference>
<sequence length="486" mass="52423">MIRLFSVSLGALLLAAGCGKANAPVARNDCAYEKLDLSSCDKSGLGAIKAEGIWNMDLTFDDGEKSAGVLRYVGEPAISGLPISSTRIEPELFLVSSDVAATDGTGNFEFRFAGCRSTSPTQVEGVFRRCFNGTQDLAGTFQAKRVVRREGETEGSNIEFVSELALPDDAKAQDIFVAGGFAYIAASEKGLYIFDVTNPAAPSLAGKLVLSATDADAFHKVWVKDQTMYIASTKRGVLVYDVSNPRSPLPVKAFPTDKAVDVRAVTMDGNWLYAASPSPNAEVLIFDATNPRELALAKRYYVENTNPTVGDRPYDVVASGGRLYVSHWTYGLAVSDVTNPRQPKLLGKYSYPEATTRTAAVGVINNRTVAFEAGEAWGAHLRVLDVSAPDVIVTQAAEFSLRPEVSIRSVSLVGTKLYVAHYQDGLRVLDVSNPNEPRVVGYFNTWRETDKARGVSFFEGLSDVAVTGDGYIYAAETSRGLVILKE</sequence>
<evidence type="ECO:0000313" key="3">
    <source>
        <dbReference type="Proteomes" id="UP000028725"/>
    </source>
</evidence>
<dbReference type="EMBL" id="JMCB01000001">
    <property type="protein sequence ID" value="KFE71811.1"/>
    <property type="molecule type" value="Genomic_DNA"/>
</dbReference>
<dbReference type="RefSeq" id="WP_052419596.1">
    <property type="nucleotide sequence ID" value="NZ_JMCB01000001.1"/>
</dbReference>
<feature type="chain" id="PRO_5001800333" description="Lipoprotein" evidence="1">
    <location>
        <begin position="24"/>
        <end position="486"/>
    </location>
</feature>
<protein>
    <recommendedName>
        <fullName evidence="4">Lipoprotein</fullName>
    </recommendedName>
</protein>
<dbReference type="SUPFAM" id="SSF63825">
    <property type="entry name" value="YWTD domain"/>
    <property type="match status" value="1"/>
</dbReference>
<evidence type="ECO:0000256" key="1">
    <source>
        <dbReference type="SAM" id="SignalP"/>
    </source>
</evidence>
<keyword evidence="3" id="KW-1185">Reference proteome</keyword>
<dbReference type="STRING" id="394096.DB31_0072"/>
<dbReference type="Pfam" id="PF08309">
    <property type="entry name" value="LVIVD"/>
    <property type="match status" value="4"/>
</dbReference>
<evidence type="ECO:0000313" key="2">
    <source>
        <dbReference type="EMBL" id="KFE71811.1"/>
    </source>
</evidence>
<dbReference type="InterPro" id="IPR015943">
    <property type="entry name" value="WD40/YVTN_repeat-like_dom_sf"/>
</dbReference>
<accession>A0A085WVU8</accession>
<reference evidence="2 3" key="1">
    <citation type="submission" date="2014-04" db="EMBL/GenBank/DDBJ databases">
        <title>Genome assembly of Hyalangium minutum DSM 14724.</title>
        <authorList>
            <person name="Sharma G."/>
            <person name="Subramanian S."/>
        </authorList>
    </citation>
    <scope>NUCLEOTIDE SEQUENCE [LARGE SCALE GENOMIC DNA]</scope>
    <source>
        <strain evidence="2 3">DSM 14724</strain>
    </source>
</reference>
<dbReference type="OrthoDB" id="5487315at2"/>
<evidence type="ECO:0008006" key="4">
    <source>
        <dbReference type="Google" id="ProtNLM"/>
    </source>
</evidence>
<feature type="signal peptide" evidence="1">
    <location>
        <begin position="1"/>
        <end position="23"/>
    </location>
</feature>
<dbReference type="Gene3D" id="2.130.10.10">
    <property type="entry name" value="YVTN repeat-like/Quinoprotein amine dehydrogenase"/>
    <property type="match status" value="1"/>
</dbReference>
<proteinExistence type="predicted"/>
<dbReference type="AlphaFoldDB" id="A0A085WVU8"/>
<keyword evidence="1" id="KW-0732">Signal</keyword>
<dbReference type="Proteomes" id="UP000028725">
    <property type="component" value="Unassembled WGS sequence"/>
</dbReference>
<gene>
    <name evidence="2" type="ORF">DB31_0072</name>
</gene>